<dbReference type="EMBL" id="CAKKNE010000002">
    <property type="protein sequence ID" value="CAH0369839.1"/>
    <property type="molecule type" value="Genomic_DNA"/>
</dbReference>
<dbReference type="PANTHER" id="PTHR37845:SF1">
    <property type="entry name" value="SEQUENCE ORPHAN"/>
    <property type="match status" value="1"/>
</dbReference>
<evidence type="ECO:0008006" key="3">
    <source>
        <dbReference type="Google" id="ProtNLM"/>
    </source>
</evidence>
<organism evidence="1 2">
    <name type="scientific">Pelagomonas calceolata</name>
    <dbReference type="NCBI Taxonomy" id="35677"/>
    <lineage>
        <taxon>Eukaryota</taxon>
        <taxon>Sar</taxon>
        <taxon>Stramenopiles</taxon>
        <taxon>Ochrophyta</taxon>
        <taxon>Pelagophyceae</taxon>
        <taxon>Pelagomonadales</taxon>
        <taxon>Pelagomonadaceae</taxon>
        <taxon>Pelagomonas</taxon>
    </lineage>
</organism>
<keyword evidence="2" id="KW-1185">Reference proteome</keyword>
<dbReference type="InterPro" id="IPR038781">
    <property type="entry name" value="C365.16-ike"/>
</dbReference>
<reference evidence="1" key="1">
    <citation type="submission" date="2021-11" db="EMBL/GenBank/DDBJ databases">
        <authorList>
            <consortium name="Genoscope - CEA"/>
            <person name="William W."/>
        </authorList>
    </citation>
    <scope>NUCLEOTIDE SEQUENCE</scope>
</reference>
<dbReference type="Proteomes" id="UP000789595">
    <property type="component" value="Unassembled WGS sequence"/>
</dbReference>
<dbReference type="PANTHER" id="PTHR37845">
    <property type="entry name" value="SEQUENCE ORPHAN"/>
    <property type="match status" value="1"/>
</dbReference>
<comment type="caution">
    <text evidence="1">The sequence shown here is derived from an EMBL/GenBank/DDBJ whole genome shotgun (WGS) entry which is preliminary data.</text>
</comment>
<sequence>MAATGGALPKKDEPLPALRCGPLWMHTCVDGGAAVAASLAVSPFILIIDRAVIEAAAGQDTLFRRIGVGCKEMILKPRTALMTRAYAMMTGVYAATYLAANTIDTVATRQRYSQKTHVAATLIGTTAVNASACIAKDVAFAKMYGGSGAGKKAMPFASYGLFLSRDLITIFSSFTLPKMLAKGISSSGAMDPVSAQACAQMVSPVAMQGVCAPVHLLALNMYNAPVATVAERIRDVWRVAPATVVAFGIRMAPAFGIGGIMNAALVDAGHAVVCRSAPGEAPAGPP</sequence>
<proteinExistence type="predicted"/>
<evidence type="ECO:0000313" key="1">
    <source>
        <dbReference type="EMBL" id="CAH0369839.1"/>
    </source>
</evidence>
<dbReference type="AlphaFoldDB" id="A0A8J2SL68"/>
<accession>A0A8J2SL68</accession>
<dbReference type="GO" id="GO:0005739">
    <property type="term" value="C:mitochondrion"/>
    <property type="evidence" value="ECO:0007669"/>
    <property type="project" value="TreeGrafter"/>
</dbReference>
<gene>
    <name evidence="1" type="ORF">PECAL_2P29820</name>
</gene>
<protein>
    <recommendedName>
        <fullName evidence="3">Mitochondrial fission process protein 1</fullName>
    </recommendedName>
</protein>
<dbReference type="OrthoDB" id="275936at2759"/>
<name>A0A8J2SL68_9STRA</name>
<evidence type="ECO:0000313" key="2">
    <source>
        <dbReference type="Proteomes" id="UP000789595"/>
    </source>
</evidence>